<dbReference type="CDD" id="cd07344">
    <property type="entry name" value="M48_yhfN_like"/>
    <property type="match status" value="1"/>
</dbReference>
<dbReference type="Gene3D" id="3.30.2010.10">
    <property type="entry name" value="Metalloproteases ('zincins'), catalytic domain"/>
    <property type="match status" value="1"/>
</dbReference>
<proteinExistence type="predicted"/>
<dbReference type="Pfam" id="PF01863">
    <property type="entry name" value="YgjP-like"/>
    <property type="match status" value="1"/>
</dbReference>
<dbReference type="AlphaFoldDB" id="A0A081C8M1"/>
<accession>A0A081C8M1</accession>
<dbReference type="EMBL" id="DF820475">
    <property type="protein sequence ID" value="GAK60926.1"/>
    <property type="molecule type" value="Genomic_DNA"/>
</dbReference>
<evidence type="ECO:0000313" key="2">
    <source>
        <dbReference type="EMBL" id="GAK60926.1"/>
    </source>
</evidence>
<keyword evidence="3" id="KW-1185">Reference proteome</keyword>
<protein>
    <recommendedName>
        <fullName evidence="1">YgjP-like metallopeptidase domain-containing protein</fullName>
    </recommendedName>
</protein>
<reference evidence="2" key="1">
    <citation type="journal article" date="2015" name="PeerJ">
        <title>First genomic representation of candidate bacterial phylum KSB3 points to enhanced environmental sensing as a trigger of wastewater bulking.</title>
        <authorList>
            <person name="Sekiguchi Y."/>
            <person name="Ohashi A."/>
            <person name="Parks D.H."/>
            <person name="Yamauchi T."/>
            <person name="Tyson G.W."/>
            <person name="Hugenholtz P."/>
        </authorList>
    </citation>
    <scope>NUCLEOTIDE SEQUENCE [LARGE SCALE GENOMIC DNA]</scope>
</reference>
<dbReference type="HOGENOM" id="CLU_065947_1_1_0"/>
<feature type="domain" description="YgjP-like metallopeptidase" evidence="1">
    <location>
        <begin position="24"/>
        <end position="228"/>
    </location>
</feature>
<name>A0A081C8M1_VECG1</name>
<dbReference type="PANTHER" id="PTHR30399:SF1">
    <property type="entry name" value="UTP PYROPHOSPHATASE"/>
    <property type="match status" value="1"/>
</dbReference>
<dbReference type="PANTHER" id="PTHR30399">
    <property type="entry name" value="UNCHARACTERIZED PROTEIN YGJP"/>
    <property type="match status" value="1"/>
</dbReference>
<organism evidence="2">
    <name type="scientific">Vecturithrix granuli</name>
    <dbReference type="NCBI Taxonomy" id="1499967"/>
    <lineage>
        <taxon>Bacteria</taxon>
        <taxon>Candidatus Moduliflexota</taxon>
        <taxon>Candidatus Vecturitrichia</taxon>
        <taxon>Candidatus Vecturitrichales</taxon>
        <taxon>Candidatus Vecturitrichaceae</taxon>
        <taxon>Candidatus Vecturithrix</taxon>
    </lineage>
</organism>
<dbReference type="Proteomes" id="UP000030661">
    <property type="component" value="Unassembled WGS sequence"/>
</dbReference>
<dbReference type="InterPro" id="IPR053136">
    <property type="entry name" value="UTP_pyrophosphatase-like"/>
</dbReference>
<dbReference type="InterPro" id="IPR002725">
    <property type="entry name" value="YgjP-like_metallopeptidase"/>
</dbReference>
<gene>
    <name evidence="2" type="ORF">U27_00824</name>
</gene>
<dbReference type="eggNOG" id="COG1451">
    <property type="taxonomic scope" value="Bacteria"/>
</dbReference>
<evidence type="ECO:0000313" key="3">
    <source>
        <dbReference type="Proteomes" id="UP000030661"/>
    </source>
</evidence>
<sequence>MEQISINNITIDVVRKDIKNIHLGVYPPTGRVRLAAPLGMNADAIRLFAVSKLGWIKRRQRQFDGQERLSAREYKNRESHYFQGRRYLLNVIEREAPPQVVLRSKTYIDLYVRPGTPTAKRHDIMTEWYRRELKKSIPDLIAKWEERLNVTVEDWQVRLMKTRWGSCNIPKQRIWLNLELAKKPLHCLEYIIVHEMVHLLERHHNERFRAYMDACLPNWKHLKAELNKLPISHADWKY</sequence>
<evidence type="ECO:0000259" key="1">
    <source>
        <dbReference type="Pfam" id="PF01863"/>
    </source>
</evidence>
<dbReference type="STRING" id="1499967.U27_00824"/>